<protein>
    <recommendedName>
        <fullName evidence="3">Transposase</fullName>
    </recommendedName>
</protein>
<proteinExistence type="predicted"/>
<evidence type="ECO:0000313" key="1">
    <source>
        <dbReference type="EMBL" id="MEI5611880.1"/>
    </source>
</evidence>
<evidence type="ECO:0000313" key="2">
    <source>
        <dbReference type="Proteomes" id="UP001365781"/>
    </source>
</evidence>
<name>A0ABU8GFB9_9ACTN</name>
<comment type="caution">
    <text evidence="1">The sequence shown here is derived from an EMBL/GenBank/DDBJ whole genome shotgun (WGS) entry which is preliminary data.</text>
</comment>
<organism evidence="1 2">
    <name type="scientific">Streptomyces brasiliscabiei</name>
    <dbReference type="NCBI Taxonomy" id="2736302"/>
    <lineage>
        <taxon>Bacteria</taxon>
        <taxon>Bacillati</taxon>
        <taxon>Actinomycetota</taxon>
        <taxon>Actinomycetes</taxon>
        <taxon>Kitasatosporales</taxon>
        <taxon>Streptomycetaceae</taxon>
        <taxon>Streptomyces</taxon>
    </lineage>
</organism>
<evidence type="ECO:0008006" key="3">
    <source>
        <dbReference type="Google" id="ProtNLM"/>
    </source>
</evidence>
<accession>A0ABU8GFB9</accession>
<reference evidence="1 2" key="1">
    <citation type="submission" date="2024-03" db="EMBL/GenBank/DDBJ databases">
        <title>First Report of Pectobacterium brasiliscabiei causing potato scab in china.</title>
        <authorList>
            <person name="Handique U."/>
        </authorList>
    </citation>
    <scope>NUCLEOTIDE SEQUENCE [LARGE SCALE GENOMIC DNA]</scope>
    <source>
        <strain evidence="1 2">ZRIMU1503</strain>
    </source>
</reference>
<dbReference type="EMBL" id="JBBAYM010000014">
    <property type="protein sequence ID" value="MEI5611880.1"/>
    <property type="molecule type" value="Genomic_DNA"/>
</dbReference>
<dbReference type="RefSeq" id="WP_336538968.1">
    <property type="nucleotide sequence ID" value="NZ_JBBAYL010000014.1"/>
</dbReference>
<sequence length="83" mass="9214">MLEQGLVKGPVAYGRPDRTRSRIKTLIGRRFHENHTVQGVAALLHRPCPDARPMIALFVALSCCCDGRTEPVSQPLPHPGRPY</sequence>
<keyword evidence="2" id="KW-1185">Reference proteome</keyword>
<dbReference type="Proteomes" id="UP001365781">
    <property type="component" value="Unassembled WGS sequence"/>
</dbReference>
<gene>
    <name evidence="1" type="ORF">WB403_22220</name>
</gene>